<dbReference type="EMBL" id="FWXZ01000002">
    <property type="protein sequence ID" value="SMC57583.1"/>
    <property type="molecule type" value="Genomic_DNA"/>
</dbReference>
<name>A0AC61PKV0_9FIRM</name>
<protein>
    <submittedName>
        <fullName evidence="1">RNA polymerase sigma-70 factor, ECF subfamily</fullName>
    </submittedName>
</protein>
<evidence type="ECO:0000313" key="1">
    <source>
        <dbReference type="EMBL" id="SMC57583.1"/>
    </source>
</evidence>
<organism evidence="1 2">
    <name type="scientific">Aristaeella lactis</name>
    <dbReference type="NCBI Taxonomy" id="3046383"/>
    <lineage>
        <taxon>Bacteria</taxon>
        <taxon>Bacillati</taxon>
        <taxon>Bacillota</taxon>
        <taxon>Clostridia</taxon>
        <taxon>Eubacteriales</taxon>
        <taxon>Aristaeellaceae</taxon>
        <taxon>Aristaeella</taxon>
    </lineage>
</organism>
<reference evidence="1" key="1">
    <citation type="submission" date="2017-04" db="EMBL/GenBank/DDBJ databases">
        <authorList>
            <person name="Varghese N."/>
            <person name="Submissions S."/>
        </authorList>
    </citation>
    <scope>NUCLEOTIDE SEQUENCE</scope>
    <source>
        <strain evidence="1">WTE2008</strain>
    </source>
</reference>
<dbReference type="Proteomes" id="UP000192328">
    <property type="component" value="Unassembled WGS sequence"/>
</dbReference>
<gene>
    <name evidence="1" type="ORF">SAMN06297397_1452</name>
</gene>
<comment type="caution">
    <text evidence="1">The sequence shown here is derived from an EMBL/GenBank/DDBJ whole genome shotgun (WGS) entry which is preliminary data.</text>
</comment>
<sequence>METVMGPDSKEERIERMVALYQLPLLRLCIMYLHDEELAKDAVQETFIKAYRNLDSFRADATEKTWLTRIAINTCKNLHRSGWFRHMDRAVTPDMITDRPAPARQEDDDLTTEIMNLPVKLREVALLCWLQGMTYEETAEALGISRQAVGGRLNRARNKLRFAMEGSDHHDLA</sequence>
<accession>A0AC61PKV0</accession>
<proteinExistence type="predicted"/>
<keyword evidence="2" id="KW-1185">Reference proteome</keyword>
<evidence type="ECO:0000313" key="2">
    <source>
        <dbReference type="Proteomes" id="UP000192328"/>
    </source>
</evidence>